<keyword evidence="4 7" id="KW-0812">Transmembrane</keyword>
<dbReference type="GO" id="GO:0044874">
    <property type="term" value="P:lipoprotein localization to outer membrane"/>
    <property type="evidence" value="ECO:0007669"/>
    <property type="project" value="TreeGrafter"/>
</dbReference>
<evidence type="ECO:0000313" key="9">
    <source>
        <dbReference type="EMBL" id="EGG29851.1"/>
    </source>
</evidence>
<evidence type="ECO:0000256" key="6">
    <source>
        <dbReference type="ARBA" id="ARBA00023136"/>
    </source>
</evidence>
<keyword evidence="9" id="KW-0449">Lipoprotein</keyword>
<feature type="domain" description="ABC3 transporter permease C-terminal" evidence="8">
    <location>
        <begin position="106"/>
        <end position="239"/>
    </location>
</feature>
<dbReference type="Pfam" id="PF02687">
    <property type="entry name" value="FtsX"/>
    <property type="match status" value="1"/>
</dbReference>
<keyword evidence="10" id="KW-1185">Reference proteome</keyword>
<comment type="subcellular location">
    <subcellularLocation>
        <location evidence="1">Cell membrane</location>
        <topology evidence="1">Multi-pass membrane protein</topology>
    </subcellularLocation>
</comment>
<evidence type="ECO:0000256" key="4">
    <source>
        <dbReference type="ARBA" id="ARBA00022692"/>
    </source>
</evidence>
<evidence type="ECO:0000313" key="10">
    <source>
        <dbReference type="Proteomes" id="UP000005615"/>
    </source>
</evidence>
<proteinExistence type="inferred from homology"/>
<dbReference type="PANTHER" id="PTHR30489">
    <property type="entry name" value="LIPOPROTEIN-RELEASING SYSTEM TRANSMEMBRANE PROTEIN LOLE"/>
    <property type="match status" value="1"/>
</dbReference>
<evidence type="ECO:0000256" key="7">
    <source>
        <dbReference type="SAM" id="Phobius"/>
    </source>
</evidence>
<gene>
    <name evidence="9" type="ORF">IMCC3088_1229</name>
</gene>
<dbReference type="PANTHER" id="PTHR30489:SF0">
    <property type="entry name" value="LIPOPROTEIN-RELEASING SYSTEM TRANSMEMBRANE PROTEIN LOLE"/>
    <property type="match status" value="1"/>
</dbReference>
<dbReference type="eggNOG" id="COG4591">
    <property type="taxonomic scope" value="Bacteria"/>
</dbReference>
<sequence>MTLPDVVVSPFGVFPKTKTLRVVGVFDLSINQSSADAFMDLTTAERLLRRDRDGWQVRGQDLWQAPTLASNINIELSPLGLHATDWTETQGSLFASIKMEKRMVAVLLFLVVVVAAFNLIATLAMSVQSRRKDIAVLGMMGLSHTQLSLVFLLHGLLMACVAIAIGTLVGVVLAMNLPDIVRLVELAFGFKVFDPTVYFISDLPSHLLWSDVFWVVTIALLLSILASIYPALRAARISPAEVLRYE</sequence>
<keyword evidence="5 7" id="KW-1133">Transmembrane helix</keyword>
<dbReference type="GO" id="GO:0098797">
    <property type="term" value="C:plasma membrane protein complex"/>
    <property type="evidence" value="ECO:0007669"/>
    <property type="project" value="TreeGrafter"/>
</dbReference>
<comment type="caution">
    <text evidence="9">The sequence shown here is derived from an EMBL/GenBank/DDBJ whole genome shotgun (WGS) entry which is preliminary data.</text>
</comment>
<keyword evidence="6 7" id="KW-0472">Membrane</keyword>
<keyword evidence="3" id="KW-1003">Cell membrane</keyword>
<dbReference type="Proteomes" id="UP000005615">
    <property type="component" value="Unassembled WGS sequence"/>
</dbReference>
<feature type="transmembrane region" description="Helical" evidence="7">
    <location>
        <begin position="147"/>
        <end position="173"/>
    </location>
</feature>
<dbReference type="AlphaFoldDB" id="F3L1D3"/>
<name>F3L1D3_9GAMM</name>
<reference evidence="9 10" key="1">
    <citation type="journal article" date="2011" name="J. Bacteriol.">
        <title>Genome sequence of strain IMCC3088, a proteorhodopsin-containing marine bacterium belonging to the OM60/NOR5 clade.</title>
        <authorList>
            <person name="Jang Y."/>
            <person name="Oh H.M."/>
            <person name="Kang I."/>
            <person name="Lee K."/>
            <person name="Yang S.J."/>
            <person name="Cho J.C."/>
        </authorList>
    </citation>
    <scope>NUCLEOTIDE SEQUENCE [LARGE SCALE GENOMIC DNA]</scope>
    <source>
        <strain evidence="9 10">IMCC3088</strain>
    </source>
</reference>
<comment type="similarity">
    <text evidence="2">Belongs to the ABC-4 integral membrane protein family. LolC/E subfamily.</text>
</comment>
<dbReference type="EMBL" id="AEIG01000029">
    <property type="protein sequence ID" value="EGG29851.1"/>
    <property type="molecule type" value="Genomic_DNA"/>
</dbReference>
<evidence type="ECO:0000259" key="8">
    <source>
        <dbReference type="Pfam" id="PF02687"/>
    </source>
</evidence>
<accession>F3L1D3</accession>
<evidence type="ECO:0000256" key="2">
    <source>
        <dbReference type="ARBA" id="ARBA00005236"/>
    </source>
</evidence>
<dbReference type="InterPro" id="IPR051447">
    <property type="entry name" value="Lipoprotein-release_system"/>
</dbReference>
<protein>
    <submittedName>
        <fullName evidence="9">Lipoprotein releasing system transmembrane protein LolC</fullName>
    </submittedName>
</protein>
<evidence type="ECO:0000256" key="1">
    <source>
        <dbReference type="ARBA" id="ARBA00004651"/>
    </source>
</evidence>
<dbReference type="InterPro" id="IPR003838">
    <property type="entry name" value="ABC3_permease_C"/>
</dbReference>
<evidence type="ECO:0000256" key="3">
    <source>
        <dbReference type="ARBA" id="ARBA00022475"/>
    </source>
</evidence>
<dbReference type="STRING" id="2518989.IMCC3088_1229"/>
<evidence type="ECO:0000256" key="5">
    <source>
        <dbReference type="ARBA" id="ARBA00022989"/>
    </source>
</evidence>
<feature type="transmembrane region" description="Helical" evidence="7">
    <location>
        <begin position="212"/>
        <end position="232"/>
    </location>
</feature>
<feature type="transmembrane region" description="Helical" evidence="7">
    <location>
        <begin position="104"/>
        <end position="127"/>
    </location>
</feature>
<organism evidence="9 10">
    <name type="scientific">Aequoribacter fuscus</name>
    <dbReference type="NCBI Taxonomy" id="2518989"/>
    <lineage>
        <taxon>Bacteria</taxon>
        <taxon>Pseudomonadati</taxon>
        <taxon>Pseudomonadota</taxon>
        <taxon>Gammaproteobacteria</taxon>
        <taxon>Cellvibrionales</taxon>
        <taxon>Halieaceae</taxon>
        <taxon>Aequoribacter</taxon>
    </lineage>
</organism>